<dbReference type="Proteomes" id="UP001324380">
    <property type="component" value="Chromosome"/>
</dbReference>
<feature type="transmembrane region" description="Helical" evidence="1">
    <location>
        <begin position="31"/>
        <end position="46"/>
    </location>
</feature>
<dbReference type="RefSeq" id="WP_321561819.1">
    <property type="nucleotide sequence ID" value="NZ_CP139558.1"/>
</dbReference>
<dbReference type="EMBL" id="CP139558">
    <property type="protein sequence ID" value="WPU92659.1"/>
    <property type="molecule type" value="Genomic_DNA"/>
</dbReference>
<sequence>MISWILILKLSLFGLAMGIATALFIPSNVEGFLWPVIFIICAYLIAKNSAEMYFTTGFCLSLVNCAWIIAAHLIFFNSYMAGHAKEAEMYNNNPYHLSPQIAMVIIGIVIGILSGLVQGLFAFIASKIVKKNRIIPFQD</sequence>
<feature type="transmembrane region" description="Helical" evidence="1">
    <location>
        <begin position="58"/>
        <end position="81"/>
    </location>
</feature>
<gene>
    <name evidence="2" type="ORF">SNE25_25370</name>
</gene>
<accession>A0ABZ0TLQ0</accession>
<organism evidence="2 3">
    <name type="scientific">Mucilaginibacter sabulilitoris</name>
    <dbReference type="NCBI Taxonomy" id="1173583"/>
    <lineage>
        <taxon>Bacteria</taxon>
        <taxon>Pseudomonadati</taxon>
        <taxon>Bacteroidota</taxon>
        <taxon>Sphingobacteriia</taxon>
        <taxon>Sphingobacteriales</taxon>
        <taxon>Sphingobacteriaceae</taxon>
        <taxon>Mucilaginibacter</taxon>
    </lineage>
</organism>
<proteinExistence type="predicted"/>
<evidence type="ECO:0000313" key="3">
    <source>
        <dbReference type="Proteomes" id="UP001324380"/>
    </source>
</evidence>
<keyword evidence="1" id="KW-1133">Transmembrane helix</keyword>
<keyword evidence="1" id="KW-0812">Transmembrane</keyword>
<evidence type="ECO:0000256" key="1">
    <source>
        <dbReference type="SAM" id="Phobius"/>
    </source>
</evidence>
<protein>
    <recommendedName>
        <fullName evidence="4">DUF4199 domain-containing protein</fullName>
    </recommendedName>
</protein>
<evidence type="ECO:0008006" key="4">
    <source>
        <dbReference type="Google" id="ProtNLM"/>
    </source>
</evidence>
<reference evidence="2 3" key="1">
    <citation type="submission" date="2023-11" db="EMBL/GenBank/DDBJ databases">
        <title>Analysis of the Genomes of Mucilaginibacter gossypii cycad 4 and M. sabulilitoris SNA2: microbes with the potential for plant growth promotion.</title>
        <authorList>
            <person name="Hirsch A.M."/>
            <person name="Humm E."/>
            <person name="Rubbi M."/>
            <person name="Del Vecchio G."/>
            <person name="Ha S.M."/>
            <person name="Pellegrini M."/>
            <person name="Gunsalus R.P."/>
        </authorList>
    </citation>
    <scope>NUCLEOTIDE SEQUENCE [LARGE SCALE GENOMIC DNA]</scope>
    <source>
        <strain evidence="2 3">SNA2</strain>
    </source>
</reference>
<keyword evidence="1" id="KW-0472">Membrane</keyword>
<feature type="transmembrane region" description="Helical" evidence="1">
    <location>
        <begin position="101"/>
        <end position="125"/>
    </location>
</feature>
<evidence type="ECO:0000313" key="2">
    <source>
        <dbReference type="EMBL" id="WPU92659.1"/>
    </source>
</evidence>
<name>A0ABZ0TLQ0_9SPHI</name>
<feature type="transmembrane region" description="Helical" evidence="1">
    <location>
        <begin position="7"/>
        <end position="25"/>
    </location>
</feature>
<keyword evidence="3" id="KW-1185">Reference proteome</keyword>